<organism evidence="1 3">
    <name type="scientific">Trichuris suis</name>
    <name type="common">pig whipworm</name>
    <dbReference type="NCBI Taxonomy" id="68888"/>
    <lineage>
        <taxon>Eukaryota</taxon>
        <taxon>Metazoa</taxon>
        <taxon>Ecdysozoa</taxon>
        <taxon>Nematoda</taxon>
        <taxon>Enoplea</taxon>
        <taxon>Dorylaimia</taxon>
        <taxon>Trichinellida</taxon>
        <taxon>Trichuridae</taxon>
        <taxon>Trichuris</taxon>
    </lineage>
</organism>
<evidence type="ECO:0000313" key="2">
    <source>
        <dbReference type="EMBL" id="KFD62445.1"/>
    </source>
</evidence>
<name>A0A085LTW7_9BILA</name>
<protein>
    <submittedName>
        <fullName evidence="1">Uncharacterized protein</fullName>
    </submittedName>
</protein>
<dbReference type="EMBL" id="KL367595">
    <property type="protein sequence ID" value="KFD62445.1"/>
    <property type="molecule type" value="Genomic_DNA"/>
</dbReference>
<dbReference type="Proteomes" id="UP000030764">
    <property type="component" value="Unassembled WGS sequence"/>
</dbReference>
<accession>A0A085LTW7</accession>
<keyword evidence="3" id="KW-1185">Reference proteome</keyword>
<evidence type="ECO:0000313" key="1">
    <source>
        <dbReference type="EMBL" id="KFD48413.1"/>
    </source>
</evidence>
<dbReference type="AlphaFoldDB" id="A0A085LTW7"/>
<sequence length="102" mass="11501">MSNFSCAQRLSASSAKTIGLSAIKGRLFNVLTFRQTFPKVVRSERSMGSGHFVHYLTWRQVSTCFAPPCWPFKHASMDDRPPVGPEGARQILKRERVAKYAL</sequence>
<dbReference type="EMBL" id="KL363294">
    <property type="protein sequence ID" value="KFD48413.1"/>
    <property type="molecule type" value="Genomic_DNA"/>
</dbReference>
<gene>
    <name evidence="1" type="ORF">M513_10713</name>
    <name evidence="2" type="ORF">M514_10713</name>
</gene>
<evidence type="ECO:0000313" key="3">
    <source>
        <dbReference type="Proteomes" id="UP000030764"/>
    </source>
</evidence>
<proteinExistence type="predicted"/>
<dbReference type="Proteomes" id="UP000030758">
    <property type="component" value="Unassembled WGS sequence"/>
</dbReference>
<reference evidence="1 3" key="1">
    <citation type="journal article" date="2014" name="Nat. Genet.">
        <title>Genome and transcriptome of the porcine whipworm Trichuris suis.</title>
        <authorList>
            <person name="Jex A.R."/>
            <person name="Nejsum P."/>
            <person name="Schwarz E.M."/>
            <person name="Hu L."/>
            <person name="Young N.D."/>
            <person name="Hall R.S."/>
            <person name="Korhonen P.K."/>
            <person name="Liao S."/>
            <person name="Thamsborg S."/>
            <person name="Xia J."/>
            <person name="Xu P."/>
            <person name="Wang S."/>
            <person name="Scheerlinck J.P."/>
            <person name="Hofmann A."/>
            <person name="Sternberg P.W."/>
            <person name="Wang J."/>
            <person name="Gasser R.B."/>
        </authorList>
    </citation>
    <scope>NUCLEOTIDE SEQUENCE [LARGE SCALE GENOMIC DNA]</scope>
    <source>
        <strain evidence="2">DCEP-RM93F</strain>
        <strain evidence="1">DCEP-RM93M</strain>
    </source>
</reference>